<evidence type="ECO:0000313" key="3">
    <source>
        <dbReference type="Proteomes" id="UP000319210"/>
    </source>
</evidence>
<accession>A0A4Y3QXQ5</accession>
<dbReference type="PROSITE" id="PS51819">
    <property type="entry name" value="VOC"/>
    <property type="match status" value="2"/>
</dbReference>
<dbReference type="Gene3D" id="3.10.180.10">
    <property type="entry name" value="2,3-Dihydroxybiphenyl 1,2-Dioxygenase, domain 1"/>
    <property type="match status" value="2"/>
</dbReference>
<evidence type="ECO:0000313" key="2">
    <source>
        <dbReference type="EMBL" id="GEB50012.1"/>
    </source>
</evidence>
<dbReference type="PANTHER" id="PTHR33993:SF10">
    <property type="entry name" value="CONSERVED PROTEIN"/>
    <property type="match status" value="1"/>
</dbReference>
<proteinExistence type="predicted"/>
<protein>
    <recommendedName>
        <fullName evidence="1">VOC domain-containing protein</fullName>
    </recommendedName>
</protein>
<dbReference type="InterPro" id="IPR052164">
    <property type="entry name" value="Anthracycline_SecMetBiosynth"/>
</dbReference>
<dbReference type="InterPro" id="IPR029068">
    <property type="entry name" value="Glyas_Bleomycin-R_OHBP_Dase"/>
</dbReference>
<sequence>MTEAATRQRRTTGAPAWASLMAQDLDASKEFYRELFGWEYRAGPQQLGPYVRAVVSGHEVAGLGRRASGRQLPIAWLPYMASDDADDTAAWIRESGGTVAVGPMDAEQAGRVAVAADPQGAVFGVWQDVQEPPLGTAPLGTHGAPVWFELITRETAAVEAFYCAVFGYESKNSGTPDFDHRTLCKGGVPVAGMHGLGDAFPAGRGPHWRTYFAVEDPDAVAARAAKLGGVVARPAQDSPYGRVAAIADPEGARISVIRPVDVGH</sequence>
<feature type="domain" description="VOC" evidence="1">
    <location>
        <begin position="144"/>
        <end position="259"/>
    </location>
</feature>
<dbReference type="Pfam" id="PF00903">
    <property type="entry name" value="Glyoxalase"/>
    <property type="match status" value="1"/>
</dbReference>
<dbReference type="PANTHER" id="PTHR33993">
    <property type="entry name" value="GLYOXALASE-RELATED"/>
    <property type="match status" value="1"/>
</dbReference>
<dbReference type="SUPFAM" id="SSF54593">
    <property type="entry name" value="Glyoxalase/Bleomycin resistance protein/Dihydroxybiphenyl dioxygenase"/>
    <property type="match status" value="2"/>
</dbReference>
<dbReference type="RefSeq" id="WP_030877046.1">
    <property type="nucleotide sequence ID" value="NZ_BJMM01000010.1"/>
</dbReference>
<evidence type="ECO:0000259" key="1">
    <source>
        <dbReference type="PROSITE" id="PS51819"/>
    </source>
</evidence>
<dbReference type="InterPro" id="IPR041581">
    <property type="entry name" value="Glyoxalase_6"/>
</dbReference>
<dbReference type="InterPro" id="IPR004360">
    <property type="entry name" value="Glyas_Fos-R_dOase_dom"/>
</dbReference>
<keyword evidence="3" id="KW-1185">Reference proteome</keyword>
<dbReference type="CDD" id="cd07247">
    <property type="entry name" value="SgaA_N_like"/>
    <property type="match status" value="2"/>
</dbReference>
<dbReference type="AlphaFoldDB" id="A0A4Y3QXQ5"/>
<organism evidence="2 3">
    <name type="scientific">Streptomyces cacaoi</name>
    <dbReference type="NCBI Taxonomy" id="1898"/>
    <lineage>
        <taxon>Bacteria</taxon>
        <taxon>Bacillati</taxon>
        <taxon>Actinomycetota</taxon>
        <taxon>Actinomycetes</taxon>
        <taxon>Kitasatosporales</taxon>
        <taxon>Streptomycetaceae</taxon>
        <taxon>Streptomyces</taxon>
    </lineage>
</organism>
<feature type="domain" description="VOC" evidence="1">
    <location>
        <begin position="14"/>
        <end position="128"/>
    </location>
</feature>
<dbReference type="Proteomes" id="UP000319210">
    <property type="component" value="Unassembled WGS sequence"/>
</dbReference>
<gene>
    <name evidence="2" type="ORF">SCA03_25630</name>
</gene>
<comment type="caution">
    <text evidence="2">The sequence shown here is derived from an EMBL/GenBank/DDBJ whole genome shotgun (WGS) entry which is preliminary data.</text>
</comment>
<dbReference type="InterPro" id="IPR037523">
    <property type="entry name" value="VOC_core"/>
</dbReference>
<dbReference type="OrthoDB" id="9793039at2"/>
<name>A0A4Y3QXQ5_STRCI</name>
<dbReference type="EMBL" id="BJMM01000010">
    <property type="protein sequence ID" value="GEB50012.1"/>
    <property type="molecule type" value="Genomic_DNA"/>
</dbReference>
<dbReference type="Pfam" id="PF18029">
    <property type="entry name" value="Glyoxalase_6"/>
    <property type="match status" value="1"/>
</dbReference>
<reference evidence="2 3" key="1">
    <citation type="submission" date="2019-06" db="EMBL/GenBank/DDBJ databases">
        <title>Whole genome shotgun sequence of Streptomyces cacaoi subsp. cacaoi NBRC 12748.</title>
        <authorList>
            <person name="Hosoyama A."/>
            <person name="Uohara A."/>
            <person name="Ohji S."/>
            <person name="Ichikawa N."/>
        </authorList>
    </citation>
    <scope>NUCLEOTIDE SEQUENCE [LARGE SCALE GENOMIC DNA]</scope>
    <source>
        <strain evidence="2 3">NBRC 12748</strain>
    </source>
</reference>